<dbReference type="Gene3D" id="3.40.50.720">
    <property type="entry name" value="NAD(P)-binding Rossmann-like Domain"/>
    <property type="match status" value="1"/>
</dbReference>
<evidence type="ECO:0000256" key="1">
    <source>
        <dbReference type="ARBA" id="ARBA00006484"/>
    </source>
</evidence>
<feature type="region of interest" description="Disordered" evidence="2">
    <location>
        <begin position="132"/>
        <end position="250"/>
    </location>
</feature>
<dbReference type="Proteomes" id="UP000397656">
    <property type="component" value="Plasmid pRK1-2"/>
</dbReference>
<dbReference type="Pfam" id="PF13561">
    <property type="entry name" value="adh_short_C2"/>
    <property type="match status" value="1"/>
</dbReference>
<dbReference type="SUPFAM" id="SSF51735">
    <property type="entry name" value="NAD(P)-binding Rossmann-fold domains"/>
    <property type="match status" value="1"/>
</dbReference>
<protein>
    <submittedName>
        <fullName evidence="3">SDR family oxidoreductase</fullName>
    </submittedName>
</protein>
<feature type="region of interest" description="Disordered" evidence="2">
    <location>
        <begin position="296"/>
        <end position="344"/>
    </location>
</feature>
<evidence type="ECO:0000313" key="3">
    <source>
        <dbReference type="EMBL" id="QOT82122.1"/>
    </source>
</evidence>
<sequence>MAIPLSFLPPPKSRIAVVGGCGGMGQALVNAASDHGLRVAVLDLQRSIDDCMLPEGVLALPCDVSDEASVAAAFGTLRTEWQGLDTLVNLAGYTGEQILVKDLPTAEWDAINDCCLRGMFLVTQHALPLRRRPGGARNRCGYGCQPQALRPRTRRKVGEHRLGQRGPRSRARRHPTRHLRQRRPNVLRRVPHPGSAQYRRRLHRTVRRARPADPRRRSAGSPDGDGTSRVRGPFPARAGQHRSRFRHDGPVWGTRYRTARLLHRAHRTAGSLGRCPRLPGGDLRPGSHLHGLRHLRRSPRHREPHTVRPGGLSLEQPAGRKHGCGSASARRHADGELANGPGPAHAFRRLQRIGYRARGHRELAKLLFGGKGCRNRDSHDANADAAGPRRGTKRSLTSAAISPARQSSYRLTGMGQNAAVDISCGLAAKGLWPAKLRFHMSLVGPEAVARHCFLEQMLRIRSETYRVQRKVFD</sequence>
<accession>A0A643FYP2</accession>
<name>A0A643FYP2_9BURK</name>
<organism evidence="3 4">
    <name type="scientific">Cupriavidus basilensis</name>
    <dbReference type="NCBI Taxonomy" id="68895"/>
    <lineage>
        <taxon>Bacteria</taxon>
        <taxon>Pseudomonadati</taxon>
        <taxon>Pseudomonadota</taxon>
        <taxon>Betaproteobacteria</taxon>
        <taxon>Burkholderiales</taxon>
        <taxon>Burkholderiaceae</taxon>
        <taxon>Cupriavidus</taxon>
    </lineage>
</organism>
<dbReference type="EMBL" id="CP062806">
    <property type="protein sequence ID" value="QOT82122.1"/>
    <property type="molecule type" value="Genomic_DNA"/>
</dbReference>
<dbReference type="InterPro" id="IPR002347">
    <property type="entry name" value="SDR_fam"/>
</dbReference>
<keyword evidence="3" id="KW-0614">Plasmid</keyword>
<feature type="compositionally biased region" description="Basic residues" evidence="2">
    <location>
        <begin position="198"/>
        <end position="209"/>
    </location>
</feature>
<evidence type="ECO:0000256" key="2">
    <source>
        <dbReference type="SAM" id="MobiDB-lite"/>
    </source>
</evidence>
<geneLocation type="plasmid" evidence="3 4">
    <name>pRK1-2</name>
</geneLocation>
<dbReference type="AlphaFoldDB" id="A0A643FYP2"/>
<dbReference type="GO" id="GO:0016616">
    <property type="term" value="F:oxidoreductase activity, acting on the CH-OH group of donors, NAD or NADP as acceptor"/>
    <property type="evidence" value="ECO:0007669"/>
    <property type="project" value="TreeGrafter"/>
</dbReference>
<feature type="compositionally biased region" description="Basic residues" evidence="2">
    <location>
        <begin position="167"/>
        <end position="191"/>
    </location>
</feature>
<gene>
    <name evidence="3" type="ORF">F7R26_038260</name>
</gene>
<dbReference type="InterPro" id="IPR036291">
    <property type="entry name" value="NAD(P)-bd_dom_sf"/>
</dbReference>
<reference evidence="3 4" key="1">
    <citation type="submission" date="2020-10" db="EMBL/GenBank/DDBJ databases">
        <title>Complete genome sequence of Cupriavidus basilensis CCUG 49340T.</title>
        <authorList>
            <person name="Salva-Serra F."/>
            <person name="Donoso R.A."/>
            <person name="Cho K.H."/>
            <person name="Yoo J.A."/>
            <person name="Lee K."/>
            <person name="Yoon S.-H."/>
            <person name="Perez-Pantoja D."/>
            <person name="Moore E.R.B."/>
        </authorList>
    </citation>
    <scope>NUCLEOTIDE SEQUENCE [LARGE SCALE GENOMIC DNA]</scope>
    <source>
        <strain evidence="4">CCUG 49340</strain>
        <plasmid evidence="3 4">pRK1-2</plasmid>
    </source>
</reference>
<dbReference type="PANTHER" id="PTHR42760">
    <property type="entry name" value="SHORT-CHAIN DEHYDROGENASES/REDUCTASES FAMILY MEMBER"/>
    <property type="match status" value="1"/>
</dbReference>
<evidence type="ECO:0000313" key="4">
    <source>
        <dbReference type="Proteomes" id="UP000397656"/>
    </source>
</evidence>
<comment type="similarity">
    <text evidence="1">Belongs to the short-chain dehydrogenases/reductases (SDR) family.</text>
</comment>
<feature type="region of interest" description="Disordered" evidence="2">
    <location>
        <begin position="377"/>
        <end position="398"/>
    </location>
</feature>
<proteinExistence type="inferred from homology"/>